<reference evidence="1 2" key="1">
    <citation type="submission" date="2024-01" db="EMBL/GenBank/DDBJ databases">
        <title>Genome assemblies of Stephania.</title>
        <authorList>
            <person name="Yang L."/>
        </authorList>
    </citation>
    <scope>NUCLEOTIDE SEQUENCE [LARGE SCALE GENOMIC DNA]</scope>
    <source>
        <strain evidence="1">YNDBR</strain>
        <tissue evidence="1">Leaf</tissue>
    </source>
</reference>
<proteinExistence type="predicted"/>
<name>A0AAP0KHL8_9MAGN</name>
<keyword evidence="2" id="KW-1185">Reference proteome</keyword>
<dbReference type="EMBL" id="JBBNAF010000004">
    <property type="protein sequence ID" value="KAK9152225.1"/>
    <property type="molecule type" value="Genomic_DNA"/>
</dbReference>
<protein>
    <submittedName>
        <fullName evidence="1">Uncharacterized protein</fullName>
    </submittedName>
</protein>
<accession>A0AAP0KHL8</accession>
<organism evidence="1 2">
    <name type="scientific">Stephania yunnanensis</name>
    <dbReference type="NCBI Taxonomy" id="152371"/>
    <lineage>
        <taxon>Eukaryota</taxon>
        <taxon>Viridiplantae</taxon>
        <taxon>Streptophyta</taxon>
        <taxon>Embryophyta</taxon>
        <taxon>Tracheophyta</taxon>
        <taxon>Spermatophyta</taxon>
        <taxon>Magnoliopsida</taxon>
        <taxon>Ranunculales</taxon>
        <taxon>Menispermaceae</taxon>
        <taxon>Menispermoideae</taxon>
        <taxon>Cissampelideae</taxon>
        <taxon>Stephania</taxon>
    </lineage>
</organism>
<sequence length="83" mass="9042">MASGEEAKAGVKRNDCASSVGCVSRIECGTFRKLLSVARAEDETAEVMGEAPGKILNSKALGIGRFRLHIRTRFKFFVHTLKS</sequence>
<gene>
    <name evidence="1" type="ORF">Syun_010534</name>
</gene>
<evidence type="ECO:0000313" key="1">
    <source>
        <dbReference type="EMBL" id="KAK9152225.1"/>
    </source>
</evidence>
<dbReference type="AlphaFoldDB" id="A0AAP0KHL8"/>
<dbReference type="Proteomes" id="UP001420932">
    <property type="component" value="Unassembled WGS sequence"/>
</dbReference>
<comment type="caution">
    <text evidence="1">The sequence shown here is derived from an EMBL/GenBank/DDBJ whole genome shotgun (WGS) entry which is preliminary data.</text>
</comment>
<evidence type="ECO:0000313" key="2">
    <source>
        <dbReference type="Proteomes" id="UP001420932"/>
    </source>
</evidence>